<dbReference type="InterPro" id="IPR001810">
    <property type="entry name" value="F-box_dom"/>
</dbReference>
<organism evidence="2 3">
    <name type="scientific">Digitaria exilis</name>
    <dbReference type="NCBI Taxonomy" id="1010633"/>
    <lineage>
        <taxon>Eukaryota</taxon>
        <taxon>Viridiplantae</taxon>
        <taxon>Streptophyta</taxon>
        <taxon>Embryophyta</taxon>
        <taxon>Tracheophyta</taxon>
        <taxon>Spermatophyta</taxon>
        <taxon>Magnoliopsida</taxon>
        <taxon>Liliopsida</taxon>
        <taxon>Poales</taxon>
        <taxon>Poaceae</taxon>
        <taxon>PACMAD clade</taxon>
        <taxon>Panicoideae</taxon>
        <taxon>Panicodae</taxon>
        <taxon>Paniceae</taxon>
        <taxon>Anthephorinae</taxon>
        <taxon>Digitaria</taxon>
    </lineage>
</organism>
<dbReference type="EMBL" id="JACEFO010002892">
    <property type="protein sequence ID" value="KAF8646538.1"/>
    <property type="molecule type" value="Genomic_DNA"/>
</dbReference>
<accession>A0A835DX65</accession>
<evidence type="ECO:0000313" key="2">
    <source>
        <dbReference type="EMBL" id="KAF8646538.1"/>
    </source>
</evidence>
<dbReference type="PROSITE" id="PS50181">
    <property type="entry name" value="FBOX"/>
    <property type="match status" value="1"/>
</dbReference>
<reference evidence="2" key="1">
    <citation type="submission" date="2020-07" db="EMBL/GenBank/DDBJ databases">
        <title>Genome sequence and genetic diversity analysis of an under-domesticated orphan crop, white fonio (Digitaria exilis).</title>
        <authorList>
            <person name="Bennetzen J.L."/>
            <person name="Chen S."/>
            <person name="Ma X."/>
            <person name="Wang X."/>
            <person name="Yssel A.E.J."/>
            <person name="Chaluvadi S.R."/>
            <person name="Johnson M."/>
            <person name="Gangashetty P."/>
            <person name="Hamidou F."/>
            <person name="Sanogo M.D."/>
            <person name="Zwaenepoel A."/>
            <person name="Wallace J."/>
            <person name="Van De Peer Y."/>
            <person name="Van Deynze A."/>
        </authorList>
    </citation>
    <scope>NUCLEOTIDE SEQUENCE</scope>
    <source>
        <tissue evidence="2">Leaves</tissue>
    </source>
</reference>
<dbReference type="InterPro" id="IPR036047">
    <property type="entry name" value="F-box-like_dom_sf"/>
</dbReference>
<name>A0A835DX65_9POAL</name>
<dbReference type="PANTHER" id="PTHR38926:SF2">
    <property type="entry name" value="F-BOX_LRR-REPEAT PROTEIN 21-RELATED"/>
    <property type="match status" value="1"/>
</dbReference>
<dbReference type="Gene3D" id="1.20.1280.50">
    <property type="match status" value="1"/>
</dbReference>
<gene>
    <name evidence="2" type="ORF">HU200_065758</name>
</gene>
<dbReference type="PANTHER" id="PTHR38926">
    <property type="entry name" value="F-BOX DOMAIN CONTAINING PROTEIN, EXPRESSED"/>
    <property type="match status" value="1"/>
</dbReference>
<dbReference type="Proteomes" id="UP000636709">
    <property type="component" value="Unassembled WGS sequence"/>
</dbReference>
<feature type="domain" description="F-box" evidence="1">
    <location>
        <begin position="106"/>
        <end position="154"/>
    </location>
</feature>
<dbReference type="Gene3D" id="3.80.10.10">
    <property type="entry name" value="Ribonuclease Inhibitor"/>
    <property type="match status" value="1"/>
</dbReference>
<evidence type="ECO:0000259" key="1">
    <source>
        <dbReference type="PROSITE" id="PS50181"/>
    </source>
</evidence>
<protein>
    <recommendedName>
        <fullName evidence="1">F-box domain-containing protein</fullName>
    </recommendedName>
</protein>
<dbReference type="Pfam" id="PF12937">
    <property type="entry name" value="F-box-like"/>
    <property type="match status" value="1"/>
</dbReference>
<dbReference type="SUPFAM" id="SSF81383">
    <property type="entry name" value="F-box domain"/>
    <property type="match status" value="1"/>
</dbReference>
<proteinExistence type="predicted"/>
<dbReference type="InterPro" id="IPR032675">
    <property type="entry name" value="LRR_dom_sf"/>
</dbReference>
<evidence type="ECO:0000313" key="3">
    <source>
        <dbReference type="Proteomes" id="UP000636709"/>
    </source>
</evidence>
<comment type="caution">
    <text evidence="2">The sequence shown here is derived from an EMBL/GenBank/DDBJ whole genome shotgun (WGS) entry which is preliminary data.</text>
</comment>
<sequence length="495" mass="54158">MLSARWELGPSRLLFPASPNRLHVSRYLPRARPLAWSPARHVAASYTYAMSVVLPLSSLAALRCPAPDSWLCAAASSSEKKAPSSSPTRDYDEPRVMAFARARAGLADWAALPRDILLEIFGRLQQGDILHGAGLACAAWRRAAAEEPTLWRTIDVDFNEGDHIDIQNYMARMAIGRTACESFRGVADRDLLAHIAAGAPSLRSLEVKMAWCLPDAFFDRVVTELPMLERLVLHGGLLLRSTLDGLLQHCPRLEVLDAYLCSTDKPIEMRMRLMCHKKMKVFLFGPSSARACGPVELLSLLSFFRVTDMWVPLVSLVFSAAPSSSRTPPPSPRAPRLRVELFPRASFSGLFKPPSRALESPTQNPELLAANRAIAAANPRVEPPARFVPSRPPSSLQARLEVAESLIPLSLALLCSRILAVATAPPFVNPQNRFPVVPASSQANRGEFRSIPAKRRREPPSPAVSAAAVLPFYPESSDLDPTSVVPLLQKSPSVL</sequence>
<dbReference type="SUPFAM" id="SSF52047">
    <property type="entry name" value="RNI-like"/>
    <property type="match status" value="1"/>
</dbReference>
<keyword evidence="3" id="KW-1185">Reference proteome</keyword>
<dbReference type="FunFam" id="1.20.1280.50:FF:000037">
    <property type="entry name" value="F-box protein SKIP19"/>
    <property type="match status" value="1"/>
</dbReference>
<dbReference type="AlphaFoldDB" id="A0A835DX65"/>